<dbReference type="AlphaFoldDB" id="A0AAW1S5J8"/>
<sequence>MVYLVFVCSALGNELTAALAAAPFVATDDGTYKQASQLFDPDNRLFVSIFADEPLFPSARFRTPAWRKVLKAAGLRCIIDTDVFKIAAQHLSDRFHSASELCKTSALYLPSRGCLGALIPDSS</sequence>
<feature type="signal peptide" evidence="1">
    <location>
        <begin position="1"/>
        <end position="20"/>
    </location>
</feature>
<name>A0AAW1S5J8_9CHLO</name>
<comment type="caution">
    <text evidence="2">The sequence shown here is derived from an EMBL/GenBank/DDBJ whole genome shotgun (WGS) entry which is preliminary data.</text>
</comment>
<dbReference type="PANTHER" id="PTHR15600:SF42">
    <property type="entry name" value="SACSIN"/>
    <property type="match status" value="1"/>
</dbReference>
<dbReference type="Proteomes" id="UP001485043">
    <property type="component" value="Unassembled WGS sequence"/>
</dbReference>
<feature type="chain" id="PRO_5043688139" evidence="1">
    <location>
        <begin position="21"/>
        <end position="123"/>
    </location>
</feature>
<dbReference type="EMBL" id="JALJOV010001784">
    <property type="protein sequence ID" value="KAK9840887.1"/>
    <property type="molecule type" value="Genomic_DNA"/>
</dbReference>
<evidence type="ECO:0000313" key="2">
    <source>
        <dbReference type="EMBL" id="KAK9840887.1"/>
    </source>
</evidence>
<organism evidence="2 3">
    <name type="scientific">Apatococcus fuscideae</name>
    <dbReference type="NCBI Taxonomy" id="2026836"/>
    <lineage>
        <taxon>Eukaryota</taxon>
        <taxon>Viridiplantae</taxon>
        <taxon>Chlorophyta</taxon>
        <taxon>core chlorophytes</taxon>
        <taxon>Trebouxiophyceae</taxon>
        <taxon>Chlorellales</taxon>
        <taxon>Chlorellaceae</taxon>
        <taxon>Apatococcus</taxon>
    </lineage>
</organism>
<dbReference type="PANTHER" id="PTHR15600">
    <property type="entry name" value="SACSIN"/>
    <property type="match status" value="1"/>
</dbReference>
<reference evidence="2 3" key="1">
    <citation type="journal article" date="2024" name="Nat. Commun.">
        <title>Phylogenomics reveals the evolutionary origins of lichenization in chlorophyte algae.</title>
        <authorList>
            <person name="Puginier C."/>
            <person name="Libourel C."/>
            <person name="Otte J."/>
            <person name="Skaloud P."/>
            <person name="Haon M."/>
            <person name="Grisel S."/>
            <person name="Petersen M."/>
            <person name="Berrin J.G."/>
            <person name="Delaux P.M."/>
            <person name="Dal Grande F."/>
            <person name="Keller J."/>
        </authorList>
    </citation>
    <scope>NUCLEOTIDE SEQUENCE [LARGE SCALE GENOMIC DNA]</scope>
    <source>
        <strain evidence="2 3">SAG 2523</strain>
    </source>
</reference>
<keyword evidence="1" id="KW-0732">Signal</keyword>
<evidence type="ECO:0000256" key="1">
    <source>
        <dbReference type="SAM" id="SignalP"/>
    </source>
</evidence>
<dbReference type="InterPro" id="IPR052972">
    <property type="entry name" value="Sacsin_chaperone_reg"/>
</dbReference>
<accession>A0AAW1S5J8</accession>
<proteinExistence type="predicted"/>
<protein>
    <submittedName>
        <fullName evidence="2">Uncharacterized protein</fullName>
    </submittedName>
</protein>
<evidence type="ECO:0000313" key="3">
    <source>
        <dbReference type="Proteomes" id="UP001485043"/>
    </source>
</evidence>
<dbReference type="GO" id="GO:0030544">
    <property type="term" value="F:Hsp70 protein binding"/>
    <property type="evidence" value="ECO:0007669"/>
    <property type="project" value="TreeGrafter"/>
</dbReference>
<keyword evidence="3" id="KW-1185">Reference proteome</keyword>
<gene>
    <name evidence="2" type="ORF">WJX84_000505</name>
</gene>